<dbReference type="RefSeq" id="WP_369454079.1">
    <property type="nucleotide sequence ID" value="NZ_JBGCUO010000001.1"/>
</dbReference>
<dbReference type="Pfam" id="PF00149">
    <property type="entry name" value="Metallophos"/>
    <property type="match status" value="1"/>
</dbReference>
<comment type="caution">
    <text evidence="2">The sequence shown here is derived from an EMBL/GenBank/DDBJ whole genome shotgun (WGS) entry which is preliminary data.</text>
</comment>
<evidence type="ECO:0000313" key="2">
    <source>
        <dbReference type="EMBL" id="MEY1660837.1"/>
    </source>
</evidence>
<reference evidence="2 3" key="1">
    <citation type="submission" date="2024-07" db="EMBL/GenBank/DDBJ databases">
        <authorList>
            <person name="Ren Q."/>
        </authorList>
    </citation>
    <scope>NUCLEOTIDE SEQUENCE [LARGE SCALE GENOMIC DNA]</scope>
    <source>
        <strain evidence="2 3">REN37</strain>
    </source>
</reference>
<dbReference type="Gene3D" id="3.60.21.10">
    <property type="match status" value="1"/>
</dbReference>
<protein>
    <submittedName>
        <fullName evidence="2">Metallophosphoesterase</fullName>
    </submittedName>
</protein>
<organism evidence="2 3">
    <name type="scientific">Isoalcanivorax beigongshangi</name>
    <dbReference type="NCBI Taxonomy" id="3238810"/>
    <lineage>
        <taxon>Bacteria</taxon>
        <taxon>Pseudomonadati</taxon>
        <taxon>Pseudomonadota</taxon>
        <taxon>Gammaproteobacteria</taxon>
        <taxon>Oceanospirillales</taxon>
        <taxon>Alcanivoracaceae</taxon>
        <taxon>Isoalcanivorax</taxon>
    </lineage>
</organism>
<dbReference type="EMBL" id="JBGCUO010000001">
    <property type="protein sequence ID" value="MEY1660837.1"/>
    <property type="molecule type" value="Genomic_DNA"/>
</dbReference>
<proteinExistence type="predicted"/>
<evidence type="ECO:0000259" key="1">
    <source>
        <dbReference type="Pfam" id="PF00149"/>
    </source>
</evidence>
<dbReference type="InterPro" id="IPR029052">
    <property type="entry name" value="Metallo-depent_PP-like"/>
</dbReference>
<accession>A0ABV4AEH2</accession>
<dbReference type="InterPro" id="IPR004843">
    <property type="entry name" value="Calcineurin-like_PHP"/>
</dbReference>
<feature type="domain" description="Calcineurin-like phosphoesterase" evidence="1">
    <location>
        <begin position="1"/>
        <end position="220"/>
    </location>
</feature>
<name>A0ABV4AEH2_9GAMM</name>
<dbReference type="SUPFAM" id="SSF56300">
    <property type="entry name" value="Metallo-dependent phosphatases"/>
    <property type="match status" value="1"/>
</dbReference>
<sequence length="258" mass="28281">MRLHLLSDLHHDRFPPTAPPRPKTDLPDVAADVVILAGDIDSGADGVHWAVTQAERLGKPLLYIPGNHEYYGQEYHTTLAAMRAAADGSNVKVLDENRWLHQGVRFLGCTLWTDYATTPAGHDAMDIASKLMPDHHIIRFGERLFTPQDALALHQRARDWLAAELAVPHDGPTVVITHHGPTPDCGHPRFSPGPLDGAFFSDLSALLSGCDLWLFGHTHVSLDLPVNGARLVSNQRGYPGEPSGFDAEKVILLPRRSC</sequence>
<keyword evidence="3" id="KW-1185">Reference proteome</keyword>
<evidence type="ECO:0000313" key="3">
    <source>
        <dbReference type="Proteomes" id="UP001562065"/>
    </source>
</evidence>
<dbReference type="Proteomes" id="UP001562065">
    <property type="component" value="Unassembled WGS sequence"/>
</dbReference>
<dbReference type="PANTHER" id="PTHR37844:SF2">
    <property type="entry name" value="SER_THR PROTEIN PHOSPHATASE SUPERFAMILY (AFU_ORTHOLOGUE AFUA_1G14840)"/>
    <property type="match status" value="1"/>
</dbReference>
<dbReference type="PANTHER" id="PTHR37844">
    <property type="entry name" value="SER/THR PROTEIN PHOSPHATASE SUPERFAMILY (AFU_ORTHOLOGUE AFUA_1G14840)"/>
    <property type="match status" value="1"/>
</dbReference>
<gene>
    <name evidence="2" type="ORF">AB5I84_01590</name>
</gene>